<evidence type="ECO:0000313" key="2">
    <source>
        <dbReference type="Proteomes" id="UP000601041"/>
    </source>
</evidence>
<keyword evidence="1" id="KW-0378">Hydrolase</keyword>
<dbReference type="GO" id="GO:0016787">
    <property type="term" value="F:hydrolase activity"/>
    <property type="evidence" value="ECO:0007669"/>
    <property type="project" value="UniProtKB-KW"/>
</dbReference>
<comment type="caution">
    <text evidence="1">The sequence shown here is derived from an EMBL/GenBank/DDBJ whole genome shotgun (WGS) entry which is preliminary data.</text>
</comment>
<name>A0ABN7JLU9_9HYPH</name>
<dbReference type="InterPro" id="IPR029058">
    <property type="entry name" value="AB_hydrolase_fold"/>
</dbReference>
<gene>
    <name evidence="1" type="ORF">RHAB21_02355</name>
</gene>
<proteinExistence type="predicted"/>
<dbReference type="EMBL" id="CABFWE030000005">
    <property type="protein sequence ID" value="CAD7035102.1"/>
    <property type="molecule type" value="Genomic_DNA"/>
</dbReference>
<dbReference type="Proteomes" id="UP000601041">
    <property type="component" value="Unassembled WGS sequence"/>
</dbReference>
<reference evidence="1 2" key="1">
    <citation type="submission" date="2020-11" db="EMBL/GenBank/DDBJ databases">
        <authorList>
            <person name="Lassalle F."/>
        </authorList>
    </citation>
    <scope>NUCLEOTIDE SEQUENCE [LARGE SCALE GENOMIC DNA]</scope>
    <source>
        <strain evidence="1 2">AB21</strain>
    </source>
</reference>
<sequence>MSASGIGAWSGRIAPRQALALDFSASVSQIGAIMKASEAEILIIPGYTNSGPDHWQSRWETKLSTARRVDQAEWSKPVREDWVAKVAEEVNAATLPVVLVAHSLGIPSAVHAIPLFRKQVVGAFFVAPPEVDNPAVRPRHLMSFGPYPRDPLPFPTVTIASRNDPFGSYEHADDIAAAWGSLLIDAGESGHINAESGHGPWPEGTMVFAQFLSRLKA</sequence>
<keyword evidence="2" id="KW-1185">Reference proteome</keyword>
<accession>A0ABN7JLU9</accession>
<dbReference type="SUPFAM" id="SSF53474">
    <property type="entry name" value="alpha/beta-Hydrolases"/>
    <property type="match status" value="1"/>
</dbReference>
<dbReference type="Gene3D" id="3.40.50.1820">
    <property type="entry name" value="alpha/beta hydrolase"/>
    <property type="match status" value="1"/>
</dbReference>
<dbReference type="Pfam" id="PF06821">
    <property type="entry name" value="Ser_hydrolase"/>
    <property type="match status" value="1"/>
</dbReference>
<organism evidence="1 2">
    <name type="scientific">Pseudorhizobium halotolerans</name>
    <dbReference type="NCBI Taxonomy" id="1233081"/>
    <lineage>
        <taxon>Bacteria</taxon>
        <taxon>Pseudomonadati</taxon>
        <taxon>Pseudomonadota</taxon>
        <taxon>Alphaproteobacteria</taxon>
        <taxon>Hyphomicrobiales</taxon>
        <taxon>Rhizobiaceae</taxon>
        <taxon>Rhizobium/Agrobacterium group</taxon>
        <taxon>Pseudorhizobium</taxon>
    </lineage>
</organism>
<dbReference type="InterPro" id="IPR010662">
    <property type="entry name" value="RBBP9/YdeN"/>
</dbReference>
<protein>
    <submittedName>
        <fullName evidence="1">Serine hydrolase family protein</fullName>
    </submittedName>
</protein>
<evidence type="ECO:0000313" key="1">
    <source>
        <dbReference type="EMBL" id="CAD7035102.1"/>
    </source>
</evidence>